<feature type="transmembrane region" description="Helical" evidence="13">
    <location>
        <begin position="194"/>
        <end position="212"/>
    </location>
</feature>
<dbReference type="Gene3D" id="1.20.5.1930">
    <property type="match status" value="1"/>
</dbReference>
<evidence type="ECO:0000256" key="4">
    <source>
        <dbReference type="ARBA" id="ARBA00022553"/>
    </source>
</evidence>
<feature type="domain" description="Histidine kinase/HSP90-like ATPase" evidence="14">
    <location>
        <begin position="392"/>
        <end position="496"/>
    </location>
</feature>
<dbReference type="EC" id="2.7.13.3" evidence="3"/>
<dbReference type="RefSeq" id="WP_207327591.1">
    <property type="nucleotide sequence ID" value="NZ_JAFMYW010000001.1"/>
</dbReference>
<dbReference type="InterPro" id="IPR050482">
    <property type="entry name" value="Sensor_HK_TwoCompSys"/>
</dbReference>
<dbReference type="InterPro" id="IPR011712">
    <property type="entry name" value="Sig_transdc_His_kin_sub3_dim/P"/>
</dbReference>
<evidence type="ECO:0000259" key="14">
    <source>
        <dbReference type="SMART" id="SM00387"/>
    </source>
</evidence>
<dbReference type="Pfam" id="PF13675">
    <property type="entry name" value="PilJ"/>
    <property type="match status" value="1"/>
</dbReference>
<evidence type="ECO:0000256" key="13">
    <source>
        <dbReference type="SAM" id="Phobius"/>
    </source>
</evidence>
<keyword evidence="5" id="KW-0808">Transferase</keyword>
<keyword evidence="9" id="KW-0067">ATP-binding</keyword>
<protein>
    <recommendedName>
        <fullName evidence="3">histidine kinase</fullName>
        <ecNumber evidence="3">2.7.13.3</ecNumber>
    </recommendedName>
</protein>
<evidence type="ECO:0000313" key="16">
    <source>
        <dbReference type="Proteomes" id="UP000664628"/>
    </source>
</evidence>
<evidence type="ECO:0000256" key="1">
    <source>
        <dbReference type="ARBA" id="ARBA00000085"/>
    </source>
</evidence>
<evidence type="ECO:0000313" key="15">
    <source>
        <dbReference type="EMBL" id="MBO0947684.1"/>
    </source>
</evidence>
<accession>A0ABS3JEH2</accession>
<reference evidence="15 16" key="1">
    <citation type="submission" date="2021-03" db="EMBL/GenBank/DDBJ databases">
        <title>Fibrella sp. HMF5405 genome sequencing and assembly.</title>
        <authorList>
            <person name="Kang H."/>
            <person name="Kim H."/>
            <person name="Bae S."/>
            <person name="Joh K."/>
        </authorList>
    </citation>
    <scope>NUCLEOTIDE SEQUENCE [LARGE SCALE GENOMIC DNA]</scope>
    <source>
        <strain evidence="15 16">HMF5405</strain>
    </source>
</reference>
<evidence type="ECO:0000256" key="7">
    <source>
        <dbReference type="ARBA" id="ARBA00022741"/>
    </source>
</evidence>
<keyword evidence="4" id="KW-0597">Phosphoprotein</keyword>
<evidence type="ECO:0000256" key="3">
    <source>
        <dbReference type="ARBA" id="ARBA00012438"/>
    </source>
</evidence>
<dbReference type="Proteomes" id="UP000664628">
    <property type="component" value="Unassembled WGS sequence"/>
</dbReference>
<keyword evidence="6 13" id="KW-0812">Transmembrane</keyword>
<gene>
    <name evidence="15" type="ORF">J2I46_03770</name>
</gene>
<evidence type="ECO:0000256" key="6">
    <source>
        <dbReference type="ARBA" id="ARBA00022692"/>
    </source>
</evidence>
<dbReference type="SUPFAM" id="SSF55874">
    <property type="entry name" value="ATPase domain of HSP90 chaperone/DNA topoisomerase II/histidine kinase"/>
    <property type="match status" value="1"/>
</dbReference>
<feature type="transmembrane region" description="Helical" evidence="13">
    <location>
        <begin position="24"/>
        <end position="43"/>
    </location>
</feature>
<comment type="caution">
    <text evidence="15">The sequence shown here is derived from an EMBL/GenBank/DDBJ whole genome shotgun (WGS) entry which is preliminary data.</text>
</comment>
<evidence type="ECO:0000256" key="2">
    <source>
        <dbReference type="ARBA" id="ARBA00004141"/>
    </source>
</evidence>
<keyword evidence="7" id="KW-0547">Nucleotide-binding</keyword>
<dbReference type="SMART" id="SM00387">
    <property type="entry name" value="HATPase_c"/>
    <property type="match status" value="1"/>
</dbReference>
<keyword evidence="8" id="KW-0418">Kinase</keyword>
<evidence type="ECO:0000256" key="8">
    <source>
        <dbReference type="ARBA" id="ARBA00022777"/>
    </source>
</evidence>
<evidence type="ECO:0000256" key="10">
    <source>
        <dbReference type="ARBA" id="ARBA00022989"/>
    </source>
</evidence>
<sequence length="500" mass="55523">MTSPPRPHTNHQVDEQVARRLTRFYVLALSVIALLAVSGIVLVRRTLNEHYDDGRVVNVAGRQRMLSQRLTKLALLRLLNIPGNDLTPVDSLLQTWTKSHQQLRAGTLLMEKAYTVPKSPVLDSMFILIDPVFQRMHDGLTQVIQLNQSPENKQAALRVILANEPAYLRQMNAIVFQFDAESVARVRSLERTEWFLGLATLITLLLEGLFIFRPVVNYVKLIIRRLAKSEDDLQAANSTLIVANQTLTSTQQQLVQATTDKHLLQRAEDTVRSAALLEGQEEERRRFARELHDGIGQMLTGLKLQAGTLKKASFTDEKHRRRAENLCDLVGDIIQTTRQISHNLMPSVLGDFGLGPALQLLADQTAYSTGLQVQFDATQAESLHPPQKLSPAIDIGLYRIAQEAINNAVKHASAQHIWLSLEQHDDVVSIQVADDGLGFTPPDSEGKLPDTGGKSVIGRNGIDTMRTRARLLNGTFAIHSAPGQGTTIITTIHHTTNLLP</sequence>
<dbReference type="PANTHER" id="PTHR24421">
    <property type="entry name" value="NITRATE/NITRITE SENSOR PROTEIN NARX-RELATED"/>
    <property type="match status" value="1"/>
</dbReference>
<comment type="subcellular location">
    <subcellularLocation>
        <location evidence="2">Membrane</location>
        <topology evidence="2">Multi-pass membrane protein</topology>
    </subcellularLocation>
</comment>
<dbReference type="CDD" id="cd16917">
    <property type="entry name" value="HATPase_UhpB-NarQ-NarX-like"/>
    <property type="match status" value="1"/>
</dbReference>
<proteinExistence type="predicted"/>
<dbReference type="EMBL" id="JAFMYW010000001">
    <property type="protein sequence ID" value="MBO0947684.1"/>
    <property type="molecule type" value="Genomic_DNA"/>
</dbReference>
<dbReference type="Pfam" id="PF07730">
    <property type="entry name" value="HisKA_3"/>
    <property type="match status" value="1"/>
</dbReference>
<keyword evidence="10 13" id="KW-1133">Transmembrane helix</keyword>
<keyword evidence="16" id="KW-1185">Reference proteome</keyword>
<evidence type="ECO:0000256" key="5">
    <source>
        <dbReference type="ARBA" id="ARBA00022679"/>
    </source>
</evidence>
<dbReference type="InterPro" id="IPR036890">
    <property type="entry name" value="HATPase_C_sf"/>
</dbReference>
<dbReference type="Pfam" id="PF02518">
    <property type="entry name" value="HATPase_c"/>
    <property type="match status" value="1"/>
</dbReference>
<keyword evidence="12 13" id="KW-0472">Membrane</keyword>
<dbReference type="InterPro" id="IPR003594">
    <property type="entry name" value="HATPase_dom"/>
</dbReference>
<dbReference type="PANTHER" id="PTHR24421:SF10">
    <property type="entry name" value="NITRATE_NITRITE SENSOR PROTEIN NARQ"/>
    <property type="match status" value="1"/>
</dbReference>
<comment type="catalytic activity">
    <reaction evidence="1">
        <text>ATP + protein L-histidine = ADP + protein N-phospho-L-histidine.</text>
        <dbReference type="EC" id="2.7.13.3"/>
    </reaction>
</comment>
<dbReference type="Gene3D" id="3.30.565.10">
    <property type="entry name" value="Histidine kinase-like ATPase, C-terminal domain"/>
    <property type="match status" value="1"/>
</dbReference>
<organism evidence="15 16">
    <name type="scientific">Fibrella forsythiae</name>
    <dbReference type="NCBI Taxonomy" id="2817061"/>
    <lineage>
        <taxon>Bacteria</taxon>
        <taxon>Pseudomonadati</taxon>
        <taxon>Bacteroidota</taxon>
        <taxon>Cytophagia</taxon>
        <taxon>Cytophagales</taxon>
        <taxon>Spirosomataceae</taxon>
        <taxon>Fibrella</taxon>
    </lineage>
</organism>
<name>A0ABS3JEH2_9BACT</name>
<evidence type="ECO:0000256" key="12">
    <source>
        <dbReference type="ARBA" id="ARBA00023136"/>
    </source>
</evidence>
<evidence type="ECO:0000256" key="9">
    <source>
        <dbReference type="ARBA" id="ARBA00022840"/>
    </source>
</evidence>
<keyword evidence="11" id="KW-0902">Two-component regulatory system</keyword>
<evidence type="ECO:0000256" key="11">
    <source>
        <dbReference type="ARBA" id="ARBA00023012"/>
    </source>
</evidence>
<dbReference type="InterPro" id="IPR029095">
    <property type="entry name" value="NarX-like_N"/>
</dbReference>